<protein>
    <submittedName>
        <fullName evidence="2">Aldo/keto reductase</fullName>
    </submittedName>
</protein>
<dbReference type="CDD" id="cd19100">
    <property type="entry name" value="AKR_unchar"/>
    <property type="match status" value="1"/>
</dbReference>
<evidence type="ECO:0000313" key="2">
    <source>
        <dbReference type="EMBL" id="MYD88757.1"/>
    </source>
</evidence>
<dbReference type="InterPro" id="IPR036812">
    <property type="entry name" value="NAD(P)_OxRdtase_dom_sf"/>
</dbReference>
<dbReference type="InterPro" id="IPR053135">
    <property type="entry name" value="AKR2_Oxidoreductase"/>
</dbReference>
<dbReference type="PANTHER" id="PTHR43312:SF1">
    <property type="entry name" value="NADP-DEPENDENT OXIDOREDUCTASE DOMAIN-CONTAINING PROTEIN"/>
    <property type="match status" value="1"/>
</dbReference>
<evidence type="ECO:0000259" key="1">
    <source>
        <dbReference type="Pfam" id="PF00248"/>
    </source>
</evidence>
<gene>
    <name evidence="2" type="ORF">F4Y08_00230</name>
</gene>
<dbReference type="AlphaFoldDB" id="A0A6B1DN92"/>
<dbReference type="SUPFAM" id="SSF51430">
    <property type="entry name" value="NAD(P)-linked oxidoreductase"/>
    <property type="match status" value="1"/>
</dbReference>
<dbReference type="PANTHER" id="PTHR43312">
    <property type="entry name" value="D-THREO-ALDOSE 1-DEHYDROGENASE"/>
    <property type="match status" value="1"/>
</dbReference>
<dbReference type="Gene3D" id="3.20.20.100">
    <property type="entry name" value="NADP-dependent oxidoreductase domain"/>
    <property type="match status" value="1"/>
</dbReference>
<feature type="domain" description="NADP-dependent oxidoreductase" evidence="1">
    <location>
        <begin position="17"/>
        <end position="200"/>
    </location>
</feature>
<organism evidence="2">
    <name type="scientific">Caldilineaceae bacterium SB0662_bin_9</name>
    <dbReference type="NCBI Taxonomy" id="2605258"/>
    <lineage>
        <taxon>Bacteria</taxon>
        <taxon>Bacillati</taxon>
        <taxon>Chloroflexota</taxon>
        <taxon>Caldilineae</taxon>
        <taxon>Caldilineales</taxon>
        <taxon>Caldilineaceae</taxon>
    </lineage>
</organism>
<comment type="caution">
    <text evidence="2">The sequence shown here is derived from an EMBL/GenBank/DDBJ whole genome shotgun (WGS) entry which is preliminary data.</text>
</comment>
<accession>A0A6B1DN92</accession>
<dbReference type="InterPro" id="IPR023210">
    <property type="entry name" value="NADP_OxRdtase_dom"/>
</dbReference>
<dbReference type="EMBL" id="VXPY01000002">
    <property type="protein sequence ID" value="MYD88757.1"/>
    <property type="molecule type" value="Genomic_DNA"/>
</dbReference>
<reference evidence="2" key="1">
    <citation type="submission" date="2019-09" db="EMBL/GenBank/DDBJ databases">
        <title>Characterisation of the sponge microbiome using genome-centric metagenomics.</title>
        <authorList>
            <person name="Engelberts J.P."/>
            <person name="Robbins S.J."/>
            <person name="De Goeij J.M."/>
            <person name="Aranda M."/>
            <person name="Bell S.C."/>
            <person name="Webster N.S."/>
        </authorList>
    </citation>
    <scope>NUCLEOTIDE SEQUENCE</scope>
    <source>
        <strain evidence="2">SB0662_bin_9</strain>
    </source>
</reference>
<name>A0A6B1DN92_9CHLR</name>
<sequence>MIHRQPFGQTGHDSSAIIFGAFAVNRCDQATADQLLMRLMDHGVNHIDTAASYGDSELRVGPWMQHHRDEFFLATKTGRRVYDKAKEEIENSLVRLQTDCLDLIQLHNLVDEEQWDQAMAPGGALEAACDARKEGKVRYIGITGHGLTVARMHLRSLEAFAFDSVLLPWNYVLWCNEEYRSDFNQLNAVCRERGVAVQTIKGVTRGPWGETPQSRNTWYQPFENQADINRAVHWVLGQDDLFLNSAGDPDLLPRLLAAGSTFRRAPHDDEMEDLMASAQMAPLFVE</sequence>
<proteinExistence type="predicted"/>
<dbReference type="Pfam" id="PF00248">
    <property type="entry name" value="Aldo_ket_red"/>
    <property type="match status" value="1"/>
</dbReference>